<protein>
    <submittedName>
        <fullName evidence="1">Selenocysteine lyase/Cysteine desulfurase</fullName>
    </submittedName>
</protein>
<dbReference type="SUPFAM" id="SSF53383">
    <property type="entry name" value="PLP-dependent transferases"/>
    <property type="match status" value="1"/>
</dbReference>
<name>A0ABT1JQ77_ACTCY</name>
<dbReference type="GO" id="GO:0016829">
    <property type="term" value="F:lyase activity"/>
    <property type="evidence" value="ECO:0007669"/>
    <property type="project" value="UniProtKB-KW"/>
</dbReference>
<evidence type="ECO:0000313" key="2">
    <source>
        <dbReference type="Proteomes" id="UP000791080"/>
    </source>
</evidence>
<dbReference type="InterPro" id="IPR015422">
    <property type="entry name" value="PyrdxlP-dep_Trfase_small"/>
</dbReference>
<comment type="caution">
    <text evidence="1">The sequence shown here is derived from an EMBL/GenBank/DDBJ whole genome shotgun (WGS) entry which is preliminary data.</text>
</comment>
<dbReference type="Gene3D" id="3.40.640.10">
    <property type="entry name" value="Type I PLP-dependent aspartate aminotransferase-like (Major domain)"/>
    <property type="match status" value="1"/>
</dbReference>
<proteinExistence type="predicted"/>
<dbReference type="Gene3D" id="3.90.1150.10">
    <property type="entry name" value="Aspartate Aminotransferase, domain 1"/>
    <property type="match status" value="1"/>
</dbReference>
<dbReference type="PANTHER" id="PTHR43586:SF21">
    <property type="entry name" value="PYRIDOXAL PHOSPHATE (PLP)-DEPENDENT ASPARTATE AMINOTRANSFERASE SUPERFAMILY"/>
    <property type="match status" value="1"/>
</dbReference>
<keyword evidence="2" id="KW-1185">Reference proteome</keyword>
<accession>A0ABT1JQ77</accession>
<evidence type="ECO:0000313" key="1">
    <source>
        <dbReference type="EMBL" id="MCP2334414.1"/>
    </source>
</evidence>
<dbReference type="EMBL" id="AUBJ02000001">
    <property type="protein sequence ID" value="MCP2334414.1"/>
    <property type="molecule type" value="Genomic_DNA"/>
</dbReference>
<sequence length="362" mass="37887">MRSAFGQDFAVPVGYLNTASIGIPPALAAEAVERDIRDWAGGRSTAPGYDRWVGEARAAFASLVGVATSDVAEGASASQLVGLVAASLPPGTRVLTAAGDFTSVTFPFAAQRDRGVTTEEVELDDLVAAAEDHDLVAVSAVQSADGRIADLAGLRAVAERGTPVLLDVTQAAGWLPLRLDWADWVVCAGYKWLLSPRGSAWMALSERARSRTVPHAANWYAGEDPWRTVYGLPLRLAADARAYDISPVWLAQVGAAHSLPWLAGLDLAEVSRHVLGLAARFRAELGLGEGASPIVSVPAPGPIPEVMDLLAGAGVRCAQRAGALRFSFHLYNTDEDVRRAVHALRASGSRSAAEAGPVSAAP</sequence>
<dbReference type="RefSeq" id="WP_026419961.1">
    <property type="nucleotide sequence ID" value="NZ_AUBJ02000001.1"/>
</dbReference>
<reference evidence="1 2" key="1">
    <citation type="submission" date="2022-06" db="EMBL/GenBank/DDBJ databases">
        <title>Genomic Encyclopedia of Type Strains, Phase I: the one thousand microbial genomes (KMG-I) project.</title>
        <authorList>
            <person name="Kyrpides N."/>
        </authorList>
    </citation>
    <scope>NUCLEOTIDE SEQUENCE [LARGE SCALE GENOMIC DNA]</scope>
    <source>
        <strain evidence="1 2">DSM 43889</strain>
    </source>
</reference>
<gene>
    <name evidence="1" type="ORF">G443_004684</name>
</gene>
<organism evidence="1 2">
    <name type="scientific">Actinoalloteichus caeruleus DSM 43889</name>
    <dbReference type="NCBI Taxonomy" id="1120930"/>
    <lineage>
        <taxon>Bacteria</taxon>
        <taxon>Bacillati</taxon>
        <taxon>Actinomycetota</taxon>
        <taxon>Actinomycetes</taxon>
        <taxon>Pseudonocardiales</taxon>
        <taxon>Pseudonocardiaceae</taxon>
        <taxon>Actinoalloteichus</taxon>
        <taxon>Actinoalloteichus cyanogriseus</taxon>
    </lineage>
</organism>
<dbReference type="InterPro" id="IPR015421">
    <property type="entry name" value="PyrdxlP-dep_Trfase_major"/>
</dbReference>
<keyword evidence="1" id="KW-0456">Lyase</keyword>
<dbReference type="Proteomes" id="UP000791080">
    <property type="component" value="Unassembled WGS sequence"/>
</dbReference>
<dbReference type="InterPro" id="IPR015424">
    <property type="entry name" value="PyrdxlP-dep_Trfase"/>
</dbReference>
<dbReference type="PANTHER" id="PTHR43586">
    <property type="entry name" value="CYSTEINE DESULFURASE"/>
    <property type="match status" value="1"/>
</dbReference>